<evidence type="ECO:0000313" key="2">
    <source>
        <dbReference type="EMBL" id="GGE21796.1"/>
    </source>
</evidence>
<keyword evidence="3" id="KW-1185">Reference proteome</keyword>
<reference evidence="2" key="1">
    <citation type="journal article" date="2014" name="Int. J. Syst. Evol. Microbiol.">
        <title>Complete genome sequence of Corynebacterium casei LMG S-19264T (=DSM 44701T), isolated from a smear-ripened cheese.</title>
        <authorList>
            <consortium name="US DOE Joint Genome Institute (JGI-PGF)"/>
            <person name="Walter F."/>
            <person name="Albersmeier A."/>
            <person name="Kalinowski J."/>
            <person name="Ruckert C."/>
        </authorList>
    </citation>
    <scope>NUCLEOTIDE SEQUENCE</scope>
    <source>
        <strain evidence="2">CGMCC 1.15519</strain>
    </source>
</reference>
<dbReference type="AlphaFoldDB" id="A0A917A180"/>
<feature type="transmembrane region" description="Helical" evidence="1">
    <location>
        <begin position="46"/>
        <end position="67"/>
    </location>
</feature>
<feature type="transmembrane region" description="Helical" evidence="1">
    <location>
        <begin position="188"/>
        <end position="208"/>
    </location>
</feature>
<comment type="caution">
    <text evidence="2">The sequence shown here is derived from an EMBL/GenBank/DDBJ whole genome shotgun (WGS) entry which is preliminary data.</text>
</comment>
<sequence>MDKLLRFSDYDVFAYVVSGFAAIVAWDRVFTTHYVVGAKWSVPDGIIVIVAAYVIGQILASPSSWLLERRLVRRALGRPADVLMQGKPTSGWRGALARSVLADYYAPLDAATAGRLRELMDAESIKSGEALFWRAYPTAKAHPVAYARLEAFLKLYGFCRNLAFVALIAAVALGTSAAVAAARSGSGAAVSEHAGWAAIALMIGLGMLQR</sequence>
<name>A0A917A180_9SPHN</name>
<organism evidence="2 3">
    <name type="scientific">Sandarakinorhabdus glacialis</name>
    <dbReference type="NCBI Taxonomy" id="1614636"/>
    <lineage>
        <taxon>Bacteria</taxon>
        <taxon>Pseudomonadati</taxon>
        <taxon>Pseudomonadota</taxon>
        <taxon>Alphaproteobacteria</taxon>
        <taxon>Sphingomonadales</taxon>
        <taxon>Sphingosinicellaceae</taxon>
        <taxon>Sandarakinorhabdus</taxon>
    </lineage>
</organism>
<evidence type="ECO:0000256" key="1">
    <source>
        <dbReference type="SAM" id="Phobius"/>
    </source>
</evidence>
<accession>A0A917A180</accession>
<gene>
    <name evidence="2" type="ORF">GCM10011529_30540</name>
</gene>
<reference evidence="2" key="2">
    <citation type="submission" date="2020-09" db="EMBL/GenBank/DDBJ databases">
        <authorList>
            <person name="Sun Q."/>
            <person name="Zhou Y."/>
        </authorList>
    </citation>
    <scope>NUCLEOTIDE SEQUENCE</scope>
    <source>
        <strain evidence="2">CGMCC 1.15519</strain>
    </source>
</reference>
<evidence type="ECO:0000313" key="3">
    <source>
        <dbReference type="Proteomes" id="UP000635071"/>
    </source>
</evidence>
<dbReference type="Proteomes" id="UP000635071">
    <property type="component" value="Unassembled WGS sequence"/>
</dbReference>
<feature type="transmembrane region" description="Helical" evidence="1">
    <location>
        <begin position="7"/>
        <end position="26"/>
    </location>
</feature>
<dbReference type="RefSeq" id="WP_188764283.1">
    <property type="nucleotide sequence ID" value="NZ_BMJM01000017.1"/>
</dbReference>
<proteinExistence type="predicted"/>
<feature type="transmembrane region" description="Helical" evidence="1">
    <location>
        <begin position="162"/>
        <end position="182"/>
    </location>
</feature>
<protein>
    <submittedName>
        <fullName evidence="2">Uncharacterized protein</fullName>
    </submittedName>
</protein>
<keyword evidence="1" id="KW-1133">Transmembrane helix</keyword>
<keyword evidence="1" id="KW-0472">Membrane</keyword>
<keyword evidence="1" id="KW-0812">Transmembrane</keyword>
<dbReference type="EMBL" id="BMJM01000017">
    <property type="protein sequence ID" value="GGE21796.1"/>
    <property type="molecule type" value="Genomic_DNA"/>
</dbReference>